<evidence type="ECO:0000256" key="3">
    <source>
        <dbReference type="ARBA" id="ARBA00023242"/>
    </source>
</evidence>
<keyword evidence="8" id="KW-1185">Reference proteome</keyword>
<keyword evidence="2 5" id="KW-0175">Coiled coil</keyword>
<dbReference type="GeneID" id="116222988"/>
<evidence type="ECO:0000256" key="7">
    <source>
        <dbReference type="SAM" id="Phobius"/>
    </source>
</evidence>
<dbReference type="GO" id="GO:0045786">
    <property type="term" value="P:negative regulation of cell cycle"/>
    <property type="evidence" value="ECO:0007669"/>
    <property type="project" value="TreeGrafter"/>
</dbReference>
<evidence type="ECO:0000256" key="5">
    <source>
        <dbReference type="SAM" id="Coils"/>
    </source>
</evidence>
<proteinExistence type="predicted"/>
<dbReference type="PANTHER" id="PTHR13372">
    <property type="entry name" value="GEMININ"/>
    <property type="match status" value="1"/>
</dbReference>
<feature type="region of interest" description="Disordered" evidence="6">
    <location>
        <begin position="166"/>
        <end position="185"/>
    </location>
</feature>
<protein>
    <submittedName>
        <fullName evidence="9">Multicilin</fullName>
    </submittedName>
</protein>
<evidence type="ECO:0000256" key="2">
    <source>
        <dbReference type="ARBA" id="ARBA00023054"/>
    </source>
</evidence>
<dbReference type="GO" id="GO:0008156">
    <property type="term" value="P:negative regulation of DNA replication"/>
    <property type="evidence" value="ECO:0007669"/>
    <property type="project" value="TreeGrafter"/>
</dbReference>
<dbReference type="PANTHER" id="PTHR13372:SF3">
    <property type="entry name" value="MULTICILIN"/>
    <property type="match status" value="1"/>
</dbReference>
<evidence type="ECO:0000256" key="4">
    <source>
        <dbReference type="ARBA" id="ARBA00023306"/>
    </source>
</evidence>
<accession>A0A6P8G306</accession>
<comment type="subcellular location">
    <subcellularLocation>
        <location evidence="1">Nucleus</location>
    </subcellularLocation>
</comment>
<feature type="transmembrane region" description="Helical" evidence="7">
    <location>
        <begin position="84"/>
        <end position="104"/>
    </location>
</feature>
<dbReference type="GO" id="GO:0005634">
    <property type="term" value="C:nucleus"/>
    <property type="evidence" value="ECO:0007669"/>
    <property type="project" value="UniProtKB-SubCell"/>
</dbReference>
<evidence type="ECO:0000256" key="1">
    <source>
        <dbReference type="ARBA" id="ARBA00004123"/>
    </source>
</evidence>
<dbReference type="SUPFAM" id="SSF111469">
    <property type="entry name" value="Geminin coiled-coil domain"/>
    <property type="match status" value="1"/>
</dbReference>
<dbReference type="KEGG" id="char:116222988"/>
<keyword evidence="7" id="KW-0472">Membrane</keyword>
<keyword evidence="3" id="KW-0539">Nucleus</keyword>
<keyword evidence="7" id="KW-1133">Transmembrane helix</keyword>
<sequence length="256" mass="29138">MCHRVKLFRLPQLHITLQRKQDEISALREKNSQLKELAKQAERLALLLDVRQVVVRQILYDSCMPLSQGVILSHDAQWHKAKTLIMLAPLEIWCFIIVIMFLFACVCVCVCVCVDDSGSVSAHNSITEDTVGYHGDAKRRKDDDDELLQAQLQQYLEDIERDLQQPEADSVVSQEDPTKGQKSDTINVYGTFCGLQIVRTTPTPTDTDSSEREVMCFKTSIREHSTIRTRVFPHGQSFTSPTPTGGYRFLWIPTEP</sequence>
<evidence type="ECO:0000256" key="6">
    <source>
        <dbReference type="SAM" id="MobiDB-lite"/>
    </source>
</evidence>
<reference evidence="9" key="1">
    <citation type="submission" date="2025-08" db="UniProtKB">
        <authorList>
            <consortium name="RefSeq"/>
        </authorList>
    </citation>
    <scope>IDENTIFICATION</scope>
</reference>
<evidence type="ECO:0000313" key="8">
    <source>
        <dbReference type="Proteomes" id="UP000515152"/>
    </source>
</evidence>
<feature type="coiled-coil region" evidence="5">
    <location>
        <begin position="17"/>
        <end position="47"/>
    </location>
</feature>
<name>A0A6P8G306_CLUHA</name>
<evidence type="ECO:0000313" key="9">
    <source>
        <dbReference type="RefSeq" id="XP_031434313.1"/>
    </source>
</evidence>
<dbReference type="Proteomes" id="UP000515152">
    <property type="component" value="Chromosome 12"/>
</dbReference>
<gene>
    <name evidence="9" type="primary">LOC116222988</name>
</gene>
<dbReference type="AlphaFoldDB" id="A0A6P8G306"/>
<keyword evidence="7" id="KW-0812">Transmembrane</keyword>
<organism evidence="8 9">
    <name type="scientific">Clupea harengus</name>
    <name type="common">Atlantic herring</name>
    <dbReference type="NCBI Taxonomy" id="7950"/>
    <lineage>
        <taxon>Eukaryota</taxon>
        <taxon>Metazoa</taxon>
        <taxon>Chordata</taxon>
        <taxon>Craniata</taxon>
        <taxon>Vertebrata</taxon>
        <taxon>Euteleostomi</taxon>
        <taxon>Actinopterygii</taxon>
        <taxon>Neopterygii</taxon>
        <taxon>Teleostei</taxon>
        <taxon>Clupei</taxon>
        <taxon>Clupeiformes</taxon>
        <taxon>Clupeoidei</taxon>
        <taxon>Clupeidae</taxon>
        <taxon>Clupea</taxon>
    </lineage>
</organism>
<dbReference type="Gene3D" id="1.20.5.1180">
    <property type="entry name" value="Geminin coiled-coil domain"/>
    <property type="match status" value="1"/>
</dbReference>
<keyword evidence="4" id="KW-0131">Cell cycle</keyword>
<dbReference type="RefSeq" id="XP_031434313.1">
    <property type="nucleotide sequence ID" value="XM_031578453.1"/>
</dbReference>
<dbReference type="OrthoDB" id="9445365at2759"/>